<accession>A0AAJ0HSI2</accession>
<dbReference type="EMBL" id="JAUIQD010000002">
    <property type="protein sequence ID" value="KAK3360639.1"/>
    <property type="molecule type" value="Genomic_DNA"/>
</dbReference>
<name>A0AAJ0HSI2_9PEZI</name>
<feature type="signal peptide" evidence="1">
    <location>
        <begin position="1"/>
        <end position="19"/>
    </location>
</feature>
<keyword evidence="1" id="KW-0732">Signal</keyword>
<evidence type="ECO:0000256" key="1">
    <source>
        <dbReference type="SAM" id="SignalP"/>
    </source>
</evidence>
<organism evidence="2 3">
    <name type="scientific">Lasiosphaeria hispida</name>
    <dbReference type="NCBI Taxonomy" id="260671"/>
    <lineage>
        <taxon>Eukaryota</taxon>
        <taxon>Fungi</taxon>
        <taxon>Dikarya</taxon>
        <taxon>Ascomycota</taxon>
        <taxon>Pezizomycotina</taxon>
        <taxon>Sordariomycetes</taxon>
        <taxon>Sordariomycetidae</taxon>
        <taxon>Sordariales</taxon>
        <taxon>Lasiosphaeriaceae</taxon>
        <taxon>Lasiosphaeria</taxon>
    </lineage>
</organism>
<protein>
    <submittedName>
        <fullName evidence="2">Uncharacterized protein</fullName>
    </submittedName>
</protein>
<reference evidence="2" key="2">
    <citation type="submission" date="2023-06" db="EMBL/GenBank/DDBJ databases">
        <authorList>
            <consortium name="Lawrence Berkeley National Laboratory"/>
            <person name="Haridas S."/>
            <person name="Hensen N."/>
            <person name="Bonometti L."/>
            <person name="Westerberg I."/>
            <person name="Brannstrom I.O."/>
            <person name="Guillou S."/>
            <person name="Cros-Aarteil S."/>
            <person name="Calhoun S."/>
            <person name="Kuo A."/>
            <person name="Mondo S."/>
            <person name="Pangilinan J."/>
            <person name="Riley R."/>
            <person name="Labutti K."/>
            <person name="Andreopoulos B."/>
            <person name="Lipzen A."/>
            <person name="Chen C."/>
            <person name="Yanf M."/>
            <person name="Daum C."/>
            <person name="Ng V."/>
            <person name="Clum A."/>
            <person name="Steindorff A."/>
            <person name="Ohm R."/>
            <person name="Martin F."/>
            <person name="Silar P."/>
            <person name="Natvig D."/>
            <person name="Lalanne C."/>
            <person name="Gautier V."/>
            <person name="Ament-Velasquez S.L."/>
            <person name="Kruys A."/>
            <person name="Hutchinson M.I."/>
            <person name="Powell A.J."/>
            <person name="Barry K."/>
            <person name="Miller A.N."/>
            <person name="Grigoriev I.V."/>
            <person name="Debuchy R."/>
            <person name="Gladieux P."/>
            <person name="Thoren M.H."/>
            <person name="Johannesson H."/>
        </authorList>
    </citation>
    <scope>NUCLEOTIDE SEQUENCE</scope>
    <source>
        <strain evidence="2">CBS 955.72</strain>
    </source>
</reference>
<reference evidence="2" key="1">
    <citation type="journal article" date="2023" name="Mol. Phylogenet. Evol.">
        <title>Genome-scale phylogeny and comparative genomics of the fungal order Sordariales.</title>
        <authorList>
            <person name="Hensen N."/>
            <person name="Bonometti L."/>
            <person name="Westerberg I."/>
            <person name="Brannstrom I.O."/>
            <person name="Guillou S."/>
            <person name="Cros-Aarteil S."/>
            <person name="Calhoun S."/>
            <person name="Haridas S."/>
            <person name="Kuo A."/>
            <person name="Mondo S."/>
            <person name="Pangilinan J."/>
            <person name="Riley R."/>
            <person name="LaButti K."/>
            <person name="Andreopoulos B."/>
            <person name="Lipzen A."/>
            <person name="Chen C."/>
            <person name="Yan M."/>
            <person name="Daum C."/>
            <person name="Ng V."/>
            <person name="Clum A."/>
            <person name="Steindorff A."/>
            <person name="Ohm R.A."/>
            <person name="Martin F."/>
            <person name="Silar P."/>
            <person name="Natvig D.O."/>
            <person name="Lalanne C."/>
            <person name="Gautier V."/>
            <person name="Ament-Velasquez S.L."/>
            <person name="Kruys A."/>
            <person name="Hutchinson M.I."/>
            <person name="Powell A.J."/>
            <person name="Barry K."/>
            <person name="Miller A.N."/>
            <person name="Grigoriev I.V."/>
            <person name="Debuchy R."/>
            <person name="Gladieux P."/>
            <person name="Hiltunen Thoren M."/>
            <person name="Johannesson H."/>
        </authorList>
    </citation>
    <scope>NUCLEOTIDE SEQUENCE</scope>
    <source>
        <strain evidence="2">CBS 955.72</strain>
    </source>
</reference>
<dbReference type="AlphaFoldDB" id="A0AAJ0HSI2"/>
<proteinExistence type="predicted"/>
<evidence type="ECO:0000313" key="3">
    <source>
        <dbReference type="Proteomes" id="UP001275084"/>
    </source>
</evidence>
<gene>
    <name evidence="2" type="ORF">B0T25DRAFT_629665</name>
</gene>
<feature type="chain" id="PRO_5042514411" evidence="1">
    <location>
        <begin position="20"/>
        <end position="381"/>
    </location>
</feature>
<sequence length="381" mass="42218">MMKLEAILAVLCTIGAGLGAAVTPQQATNSIPKVEILEAKNFRDLGAKRARITYGPYVVPGSEDATTHGMKTFQELPALMPCRECLITSYAPDLVFADGKPANANREMWLHHIGLSNMNRTDTACASRNWPERISVNGNERSSFDMTVKGTQKAGYYVRKNDTIFLATDAMNIDEKPQTVYLAIDYEYIEGTPDGFDIVFPVWLDFKGNCLNESTGAWQGEAFEAKSKTSFTAPWSANLILMVPHTHDGNTKQEVFLNGTSICQNVPGYGETAEFVSHVNEHGHDHDHGSSEHVLHVSSISQCSDVIKTNPRDRFTISSTYSMKEHPAMKDHDGSLEPIMGIEFLHFARPRDEAIKDILAMPEPNLQSFLDQVAENNAKPH</sequence>
<evidence type="ECO:0000313" key="2">
    <source>
        <dbReference type="EMBL" id="KAK3360639.1"/>
    </source>
</evidence>
<keyword evidence="3" id="KW-1185">Reference proteome</keyword>
<comment type="caution">
    <text evidence="2">The sequence shown here is derived from an EMBL/GenBank/DDBJ whole genome shotgun (WGS) entry which is preliminary data.</text>
</comment>
<dbReference type="Proteomes" id="UP001275084">
    <property type="component" value="Unassembled WGS sequence"/>
</dbReference>